<proteinExistence type="predicted"/>
<protein>
    <submittedName>
        <fullName evidence="2">Uncharacterized protein</fullName>
    </submittedName>
</protein>
<dbReference type="Proteomes" id="UP001207654">
    <property type="component" value="Unassembled WGS sequence"/>
</dbReference>
<evidence type="ECO:0000313" key="3">
    <source>
        <dbReference type="Proteomes" id="UP001207654"/>
    </source>
</evidence>
<sequence length="50" mass="5625">MASRKHAGVKDSKHKREKAQTRRRPTGKQEHRFPSVQAPEPIHATPPSGD</sequence>
<evidence type="ECO:0000256" key="1">
    <source>
        <dbReference type="SAM" id="MobiDB-lite"/>
    </source>
</evidence>
<feature type="region of interest" description="Disordered" evidence="1">
    <location>
        <begin position="1"/>
        <end position="50"/>
    </location>
</feature>
<evidence type="ECO:0000313" key="2">
    <source>
        <dbReference type="EMBL" id="MCY1073000.1"/>
    </source>
</evidence>
<feature type="compositionally biased region" description="Basic residues" evidence="1">
    <location>
        <begin position="1"/>
        <end position="26"/>
    </location>
</feature>
<reference evidence="2 3" key="1">
    <citation type="submission" date="2022-11" db="EMBL/GenBank/DDBJ databases">
        <title>Minimal conservation of predation-associated metabolite biosynthetic gene clusters underscores biosynthetic potential of Myxococcota including descriptions for ten novel species: Archangium lansinium sp. nov., Myxococcus landrumus sp. nov., Nannocystis bai.</title>
        <authorList>
            <person name="Ahearne A."/>
            <person name="Stevens C."/>
            <person name="Phillips K."/>
        </authorList>
    </citation>
    <scope>NUCLEOTIDE SEQUENCE [LARGE SCALE GENOMIC DNA]</scope>
    <source>
        <strain evidence="2 3">MIWBW</strain>
    </source>
</reference>
<name>A0ABT3ZUD8_9BACT</name>
<accession>A0ABT3ZUD8</accession>
<dbReference type="EMBL" id="JAPNKA010000001">
    <property type="protein sequence ID" value="MCY1073000.1"/>
    <property type="molecule type" value="Genomic_DNA"/>
</dbReference>
<keyword evidence="3" id="KW-1185">Reference proteome</keyword>
<organism evidence="2 3">
    <name type="scientific">Archangium lansingense</name>
    <dbReference type="NCBI Taxonomy" id="2995310"/>
    <lineage>
        <taxon>Bacteria</taxon>
        <taxon>Pseudomonadati</taxon>
        <taxon>Myxococcota</taxon>
        <taxon>Myxococcia</taxon>
        <taxon>Myxococcales</taxon>
        <taxon>Cystobacterineae</taxon>
        <taxon>Archangiaceae</taxon>
        <taxon>Archangium</taxon>
    </lineage>
</organism>
<comment type="caution">
    <text evidence="2">The sequence shown here is derived from an EMBL/GenBank/DDBJ whole genome shotgun (WGS) entry which is preliminary data.</text>
</comment>
<dbReference type="RefSeq" id="WP_267532020.1">
    <property type="nucleotide sequence ID" value="NZ_JAPNKA010000001.1"/>
</dbReference>
<gene>
    <name evidence="2" type="ORF">OV287_00760</name>
</gene>